<dbReference type="Proteomes" id="UP000663193">
    <property type="component" value="Chromosome 17"/>
</dbReference>
<dbReference type="VEuPathDB" id="FungiDB:JI435_104720"/>
<accession>A0A7U2FFZ7</accession>
<proteinExistence type="predicted"/>
<dbReference type="EMBL" id="CP069039">
    <property type="protein sequence ID" value="QRD04532.1"/>
    <property type="molecule type" value="Genomic_DNA"/>
</dbReference>
<protein>
    <submittedName>
        <fullName evidence="1">Uncharacterized protein</fullName>
    </submittedName>
</protein>
<gene>
    <name evidence="1" type="ORF">JI435_104720</name>
</gene>
<sequence length="52" mass="5858">MPLIRGLRSVYLRFRLALEAQVRPQLGQGIIWAVWTRVAYNWLFAGALAGAS</sequence>
<organism evidence="1 2">
    <name type="scientific">Phaeosphaeria nodorum (strain SN15 / ATCC MYA-4574 / FGSC 10173)</name>
    <name type="common">Glume blotch fungus</name>
    <name type="synonym">Parastagonospora nodorum</name>
    <dbReference type="NCBI Taxonomy" id="321614"/>
    <lineage>
        <taxon>Eukaryota</taxon>
        <taxon>Fungi</taxon>
        <taxon>Dikarya</taxon>
        <taxon>Ascomycota</taxon>
        <taxon>Pezizomycotina</taxon>
        <taxon>Dothideomycetes</taxon>
        <taxon>Pleosporomycetidae</taxon>
        <taxon>Pleosporales</taxon>
        <taxon>Pleosporineae</taxon>
        <taxon>Phaeosphaeriaceae</taxon>
        <taxon>Parastagonospora</taxon>
    </lineage>
</organism>
<reference evidence="2" key="1">
    <citation type="journal article" date="2021" name="BMC Genomics">
        <title>Chromosome-level genome assembly and manually-curated proteome of model necrotroph Parastagonospora nodorum Sn15 reveals a genome-wide trove of candidate effector homologs, and redundancy of virulence-related functions within an accessory chromosome.</title>
        <authorList>
            <person name="Bertazzoni S."/>
            <person name="Jones D.A.B."/>
            <person name="Phan H.T."/>
            <person name="Tan K.-C."/>
            <person name="Hane J.K."/>
        </authorList>
    </citation>
    <scope>NUCLEOTIDE SEQUENCE [LARGE SCALE GENOMIC DNA]</scope>
    <source>
        <strain evidence="2">SN15 / ATCC MYA-4574 / FGSC 10173)</strain>
    </source>
</reference>
<dbReference type="AlphaFoldDB" id="A0A7U2FFZ7"/>
<evidence type="ECO:0000313" key="2">
    <source>
        <dbReference type="Proteomes" id="UP000663193"/>
    </source>
</evidence>
<evidence type="ECO:0000313" key="1">
    <source>
        <dbReference type="EMBL" id="QRD04532.1"/>
    </source>
</evidence>
<keyword evidence="2" id="KW-1185">Reference proteome</keyword>
<name>A0A7U2FFZ7_PHANO</name>